<name>F0UFB2_AJEC8</name>
<dbReference type="HOGENOM" id="CLU_1926993_0_0_1"/>
<proteinExistence type="predicted"/>
<dbReference type="OrthoDB" id="10464113at2759"/>
<feature type="region of interest" description="Disordered" evidence="1">
    <location>
        <begin position="72"/>
        <end position="91"/>
    </location>
</feature>
<dbReference type="AlphaFoldDB" id="F0UFB2"/>
<accession>F0UFB2</accession>
<evidence type="ECO:0000313" key="3">
    <source>
        <dbReference type="Proteomes" id="UP000008142"/>
    </source>
</evidence>
<organism evidence="3">
    <name type="scientific">Ajellomyces capsulatus (strain H88)</name>
    <name type="common">Darling's disease fungus</name>
    <name type="synonym">Histoplasma capsulatum</name>
    <dbReference type="NCBI Taxonomy" id="544711"/>
    <lineage>
        <taxon>Eukaryota</taxon>
        <taxon>Fungi</taxon>
        <taxon>Dikarya</taxon>
        <taxon>Ascomycota</taxon>
        <taxon>Pezizomycotina</taxon>
        <taxon>Eurotiomycetes</taxon>
        <taxon>Eurotiomycetidae</taxon>
        <taxon>Onygenales</taxon>
        <taxon>Ajellomycetaceae</taxon>
        <taxon>Histoplasma</taxon>
    </lineage>
</organism>
<gene>
    <name evidence="2" type="ORF">HCEG_04131</name>
</gene>
<evidence type="ECO:0000256" key="1">
    <source>
        <dbReference type="SAM" id="MobiDB-lite"/>
    </source>
</evidence>
<reference evidence="3" key="1">
    <citation type="submission" date="2008-07" db="EMBL/GenBank/DDBJ databases">
        <title>Annotation of Ajellomyces capsulatus strain H88.</title>
        <authorList>
            <person name="Champion M."/>
            <person name="Cuomo C."/>
            <person name="Ma L.-J."/>
            <person name="Henn M.R."/>
            <person name="Sil A."/>
            <person name="Goldman B."/>
            <person name="Young S.K."/>
            <person name="Kodira C.D."/>
            <person name="Zeng Q."/>
            <person name="Koehrsen M."/>
            <person name="Alvarado L."/>
            <person name="Berlin A."/>
            <person name="Borenstein D."/>
            <person name="Chen Z."/>
            <person name="Engels R."/>
            <person name="Freedman E."/>
            <person name="Gellesch M."/>
            <person name="Goldberg J."/>
            <person name="Griggs A."/>
            <person name="Gujja S."/>
            <person name="Heiman D."/>
            <person name="Hepburn T."/>
            <person name="Howarth C."/>
            <person name="Jen D."/>
            <person name="Larson L."/>
            <person name="Lewis B."/>
            <person name="Mehta T."/>
            <person name="Park D."/>
            <person name="Pearson M."/>
            <person name="Roberts A."/>
            <person name="Saif S."/>
            <person name="Shea T."/>
            <person name="Shenoy N."/>
            <person name="Sisk P."/>
            <person name="Stolte C."/>
            <person name="Sykes S."/>
            <person name="Walk T."/>
            <person name="White J."/>
            <person name="Yandava C."/>
            <person name="Klein B."/>
            <person name="McEwen J.G."/>
            <person name="Puccia R."/>
            <person name="Goldman G.H."/>
            <person name="Felipe M.S."/>
            <person name="Nino-Vega G."/>
            <person name="San-Blas G."/>
            <person name="Taylor J."/>
            <person name="Mendoza L."/>
            <person name="Galagan J."/>
            <person name="Nusbaum C."/>
            <person name="Birren B."/>
        </authorList>
    </citation>
    <scope>NUCLEOTIDE SEQUENCE [LARGE SCALE GENOMIC DNA]</scope>
    <source>
        <strain evidence="3">H88</strain>
    </source>
</reference>
<dbReference type="EMBL" id="DS990638">
    <property type="protein sequence ID" value="EGC44917.1"/>
    <property type="molecule type" value="Genomic_DNA"/>
</dbReference>
<protein>
    <submittedName>
        <fullName evidence="2">Predicted protein</fullName>
    </submittedName>
</protein>
<evidence type="ECO:0000313" key="2">
    <source>
        <dbReference type="EMBL" id="EGC44917.1"/>
    </source>
</evidence>
<sequence>MRKKLANRKQKKTIFNLTKQTTLDAGDAWDAWDAGDEADEVTCSLWSGFDIDREMEFGIGLQKAGKKRNKNVVLGDDENREQRRETRRKNRGRWRNGRWYISSVLLYRHSQSACCWRKRRGLTWRRRRRRSLAY</sequence>
<dbReference type="Proteomes" id="UP000008142">
    <property type="component" value="Unassembled WGS sequence"/>
</dbReference>